<dbReference type="AlphaFoldDB" id="A0A4C1V5B7"/>
<proteinExistence type="predicted"/>
<sequence length="146" mass="16114">MFYDVTDLRSRHGFPHLWCRTISLSNIVPITVPSGLSIPVPRLLDDPILDTDSGPTIDLDPGLPLDSIPGPDLDFASGYYLLHLTERRISKGKRKDRTHVTFSLRVASSYRGRVCADTRAVSFSYNTSGHPAVPLSVMGCESKSKE</sequence>
<name>A0A4C1V5B7_EUMVA</name>
<dbReference type="EMBL" id="BGZK01000273">
    <property type="protein sequence ID" value="GBP33425.1"/>
    <property type="molecule type" value="Genomic_DNA"/>
</dbReference>
<protein>
    <submittedName>
        <fullName evidence="1">Uncharacterized protein</fullName>
    </submittedName>
</protein>
<keyword evidence="2" id="KW-1185">Reference proteome</keyword>
<comment type="caution">
    <text evidence="1">The sequence shown here is derived from an EMBL/GenBank/DDBJ whole genome shotgun (WGS) entry which is preliminary data.</text>
</comment>
<gene>
    <name evidence="1" type="ORF">EVAR_6773_1</name>
</gene>
<organism evidence="1 2">
    <name type="scientific">Eumeta variegata</name>
    <name type="common">Bagworm moth</name>
    <name type="synonym">Eumeta japonica</name>
    <dbReference type="NCBI Taxonomy" id="151549"/>
    <lineage>
        <taxon>Eukaryota</taxon>
        <taxon>Metazoa</taxon>
        <taxon>Ecdysozoa</taxon>
        <taxon>Arthropoda</taxon>
        <taxon>Hexapoda</taxon>
        <taxon>Insecta</taxon>
        <taxon>Pterygota</taxon>
        <taxon>Neoptera</taxon>
        <taxon>Endopterygota</taxon>
        <taxon>Lepidoptera</taxon>
        <taxon>Glossata</taxon>
        <taxon>Ditrysia</taxon>
        <taxon>Tineoidea</taxon>
        <taxon>Psychidae</taxon>
        <taxon>Oiketicinae</taxon>
        <taxon>Eumeta</taxon>
    </lineage>
</organism>
<accession>A0A4C1V5B7</accession>
<dbReference type="Proteomes" id="UP000299102">
    <property type="component" value="Unassembled WGS sequence"/>
</dbReference>
<reference evidence="1 2" key="1">
    <citation type="journal article" date="2019" name="Commun. Biol.">
        <title>The bagworm genome reveals a unique fibroin gene that provides high tensile strength.</title>
        <authorList>
            <person name="Kono N."/>
            <person name="Nakamura H."/>
            <person name="Ohtoshi R."/>
            <person name="Tomita M."/>
            <person name="Numata K."/>
            <person name="Arakawa K."/>
        </authorList>
    </citation>
    <scope>NUCLEOTIDE SEQUENCE [LARGE SCALE GENOMIC DNA]</scope>
</reference>
<evidence type="ECO:0000313" key="1">
    <source>
        <dbReference type="EMBL" id="GBP33425.1"/>
    </source>
</evidence>
<evidence type="ECO:0000313" key="2">
    <source>
        <dbReference type="Proteomes" id="UP000299102"/>
    </source>
</evidence>